<name>A0ABN2L456_9ACTN</name>
<keyword evidence="1" id="KW-0812">Transmembrane</keyword>
<feature type="transmembrane region" description="Helical" evidence="1">
    <location>
        <begin position="194"/>
        <end position="214"/>
    </location>
</feature>
<dbReference type="EMBL" id="BAAALS010000031">
    <property type="protein sequence ID" value="GAA1772006.1"/>
    <property type="molecule type" value="Genomic_DNA"/>
</dbReference>
<feature type="transmembrane region" description="Helical" evidence="1">
    <location>
        <begin position="410"/>
        <end position="430"/>
    </location>
</feature>
<accession>A0ABN2L456</accession>
<reference evidence="2 3" key="1">
    <citation type="journal article" date="2019" name="Int. J. Syst. Evol. Microbiol.">
        <title>The Global Catalogue of Microorganisms (GCM) 10K type strain sequencing project: providing services to taxonomists for standard genome sequencing and annotation.</title>
        <authorList>
            <consortium name="The Broad Institute Genomics Platform"/>
            <consortium name="The Broad Institute Genome Sequencing Center for Infectious Disease"/>
            <person name="Wu L."/>
            <person name="Ma J."/>
        </authorList>
    </citation>
    <scope>NUCLEOTIDE SEQUENCE [LARGE SCALE GENOMIC DNA]</scope>
    <source>
        <strain evidence="2 3">JCM 13249</strain>
    </source>
</reference>
<keyword evidence="3" id="KW-1185">Reference proteome</keyword>
<sequence length="448" mass="50573">MTGIVERPRRRGWSRPTAWWESALIVAGLVGHVFLVAHEARQDGWERYAALSRLLETGELPDTKYSMVMPIFAAPFWLLGKVVQDPRWWTERFNTIVLALGMLAIWLLLRRRVPGRQLRVFFLLLVAGSMFGNHLRFFYGEVFTAVLVAVGIVATVVGPRLVGWLTTVVGLVNTPASIAGLVTMVGERVLRTRALRYIAVIMVASAGVLVVNYLQRGRALDFGYVEDKGMRTIMPYSGLPNWSYPIFFGLFGLLFSAGKGLIWFAPGLFLPVRKGLRALGDDVRVIYRQWLAFLLGLLVVYAMWWSWQGGWFWGPRFVLFASIPASFAIALVWARREETGLGLNLFATLALILSIWVGINGAVYGDRALFKTCLGNYWYETPLCYHTPEFSVLWYPFVQSSPVAADQRIFFAYSLVVGAYLLIPMLATVVRQLAAHARNAGWLSRYDW</sequence>
<evidence type="ECO:0008006" key="4">
    <source>
        <dbReference type="Google" id="ProtNLM"/>
    </source>
</evidence>
<feature type="transmembrane region" description="Helical" evidence="1">
    <location>
        <begin position="341"/>
        <end position="359"/>
    </location>
</feature>
<evidence type="ECO:0000256" key="1">
    <source>
        <dbReference type="SAM" id="Phobius"/>
    </source>
</evidence>
<feature type="transmembrane region" description="Helical" evidence="1">
    <location>
        <begin position="313"/>
        <end position="334"/>
    </location>
</feature>
<evidence type="ECO:0000313" key="2">
    <source>
        <dbReference type="EMBL" id="GAA1772006.1"/>
    </source>
</evidence>
<feature type="transmembrane region" description="Helical" evidence="1">
    <location>
        <begin position="137"/>
        <end position="157"/>
    </location>
</feature>
<organism evidence="2 3">
    <name type="scientific">Luedemannella helvata</name>
    <dbReference type="NCBI Taxonomy" id="349315"/>
    <lineage>
        <taxon>Bacteria</taxon>
        <taxon>Bacillati</taxon>
        <taxon>Actinomycetota</taxon>
        <taxon>Actinomycetes</taxon>
        <taxon>Micromonosporales</taxon>
        <taxon>Micromonosporaceae</taxon>
        <taxon>Luedemannella</taxon>
    </lineage>
</organism>
<feature type="transmembrane region" description="Helical" evidence="1">
    <location>
        <begin position="244"/>
        <end position="269"/>
    </location>
</feature>
<gene>
    <name evidence="2" type="ORF">GCM10009681_49250</name>
</gene>
<keyword evidence="1" id="KW-0472">Membrane</keyword>
<feature type="transmembrane region" description="Helical" evidence="1">
    <location>
        <begin position="18"/>
        <end position="37"/>
    </location>
</feature>
<dbReference type="Proteomes" id="UP001500655">
    <property type="component" value="Unassembled WGS sequence"/>
</dbReference>
<feature type="transmembrane region" description="Helical" evidence="1">
    <location>
        <begin position="92"/>
        <end position="109"/>
    </location>
</feature>
<dbReference type="RefSeq" id="WP_344086701.1">
    <property type="nucleotide sequence ID" value="NZ_BAAALS010000031.1"/>
</dbReference>
<feature type="transmembrane region" description="Helical" evidence="1">
    <location>
        <begin position="163"/>
        <end position="182"/>
    </location>
</feature>
<evidence type="ECO:0000313" key="3">
    <source>
        <dbReference type="Proteomes" id="UP001500655"/>
    </source>
</evidence>
<keyword evidence="1" id="KW-1133">Transmembrane helix</keyword>
<proteinExistence type="predicted"/>
<comment type="caution">
    <text evidence="2">The sequence shown here is derived from an EMBL/GenBank/DDBJ whole genome shotgun (WGS) entry which is preliminary data.</text>
</comment>
<feature type="transmembrane region" description="Helical" evidence="1">
    <location>
        <begin position="290"/>
        <end position="307"/>
    </location>
</feature>
<protein>
    <recommendedName>
        <fullName evidence="4">DUF5009 domain-containing protein</fullName>
    </recommendedName>
</protein>